<dbReference type="EMBL" id="HG739215">
    <property type="protein sequence ID" value="CDP16540.1"/>
    <property type="molecule type" value="Genomic_DNA"/>
</dbReference>
<evidence type="ECO:0000313" key="4">
    <source>
        <dbReference type="EMBL" id="CDP16540.1"/>
    </source>
</evidence>
<dbReference type="Pfam" id="PF00244">
    <property type="entry name" value="14-3-3"/>
    <property type="match status" value="1"/>
</dbReference>
<dbReference type="PhylomeDB" id="A0A068V6V5"/>
<feature type="domain" description="14-3-3" evidence="3">
    <location>
        <begin position="10"/>
        <end position="252"/>
    </location>
</feature>
<dbReference type="SMART" id="SM00101">
    <property type="entry name" value="14_3_3"/>
    <property type="match status" value="1"/>
</dbReference>
<dbReference type="PRINTS" id="PR00305">
    <property type="entry name" value="1433ZETA"/>
</dbReference>
<dbReference type="AlphaFoldDB" id="A0A068V6V5"/>
<protein>
    <recommendedName>
        <fullName evidence="3">14-3-3 domain-containing protein</fullName>
    </recommendedName>
</protein>
<name>A0A068V6V5_COFCA</name>
<dbReference type="Gene3D" id="1.20.190.20">
    <property type="entry name" value="14-3-3 domain"/>
    <property type="match status" value="1"/>
</dbReference>
<feature type="site" description="Interaction with phosphoserine on interacting protein" evidence="2">
    <location>
        <position position="67"/>
    </location>
</feature>
<comment type="similarity">
    <text evidence="1">Belongs to the 14-3-3 family.</text>
</comment>
<gene>
    <name evidence="4" type="ORF">GSCOC_T00018914001</name>
</gene>
<keyword evidence="5" id="KW-1185">Reference proteome</keyword>
<dbReference type="Proteomes" id="UP000295252">
    <property type="component" value="Chromosome IV"/>
</dbReference>
<dbReference type="InterPro" id="IPR000308">
    <property type="entry name" value="14-3-3"/>
</dbReference>
<dbReference type="PANTHER" id="PTHR18860">
    <property type="entry name" value="14-3-3 PROTEIN"/>
    <property type="match status" value="1"/>
</dbReference>
<proteinExistence type="inferred from homology"/>
<sequence length="253" mass="28965">MADSQNSPTREQCLYMAKVAELAERYNETMNYMNKLVRASVYPTSELTSEERRLLSTAYYRVISVHRSAWRKMRSLEQNNDGNTNDDLVLVQEYRARIEADISEICDGILKLLDETLIPSASSSESKVFYFITKGDHERYLAEIKGDDERREAAEKAMQSYQTAEQIALADLPPKHPRRLAVALNFAVFHSEILKACETGCSKARLAYAAAHSDETQLPEELQEESAAIMQRLRNNITFWDAQRTLEDYAVHI</sequence>
<evidence type="ECO:0000256" key="2">
    <source>
        <dbReference type="PIRSR" id="PIRSR000868-1"/>
    </source>
</evidence>
<dbReference type="PIRSF" id="PIRSF000868">
    <property type="entry name" value="14-3-3"/>
    <property type="match status" value="1"/>
</dbReference>
<accession>A0A068V6V5</accession>
<evidence type="ECO:0000313" key="5">
    <source>
        <dbReference type="Proteomes" id="UP000295252"/>
    </source>
</evidence>
<dbReference type="InterPro" id="IPR036815">
    <property type="entry name" value="14-3-3_dom_sf"/>
</dbReference>
<dbReference type="InParanoid" id="A0A068V6V5"/>
<evidence type="ECO:0000259" key="3">
    <source>
        <dbReference type="SMART" id="SM00101"/>
    </source>
</evidence>
<dbReference type="Gramene" id="CDP16540">
    <property type="protein sequence ID" value="CDP16540"/>
    <property type="gene ID" value="GSCOC_T00018914001"/>
</dbReference>
<evidence type="ECO:0000256" key="1">
    <source>
        <dbReference type="ARBA" id="ARBA00006141"/>
    </source>
</evidence>
<feature type="site" description="Interaction with phosphoserine on interacting protein" evidence="2">
    <location>
        <position position="139"/>
    </location>
</feature>
<dbReference type="SUPFAM" id="SSF48445">
    <property type="entry name" value="14-3-3 protein"/>
    <property type="match status" value="1"/>
</dbReference>
<reference evidence="5" key="1">
    <citation type="journal article" date="2014" name="Science">
        <title>The coffee genome provides insight into the convergent evolution of caffeine biosynthesis.</title>
        <authorList>
            <person name="Denoeud F."/>
            <person name="Carretero-Paulet L."/>
            <person name="Dereeper A."/>
            <person name="Droc G."/>
            <person name="Guyot R."/>
            <person name="Pietrella M."/>
            <person name="Zheng C."/>
            <person name="Alberti A."/>
            <person name="Anthony F."/>
            <person name="Aprea G."/>
            <person name="Aury J.M."/>
            <person name="Bento P."/>
            <person name="Bernard M."/>
            <person name="Bocs S."/>
            <person name="Campa C."/>
            <person name="Cenci A."/>
            <person name="Combes M.C."/>
            <person name="Crouzillat D."/>
            <person name="Da Silva C."/>
            <person name="Daddiego L."/>
            <person name="De Bellis F."/>
            <person name="Dussert S."/>
            <person name="Garsmeur O."/>
            <person name="Gayraud T."/>
            <person name="Guignon V."/>
            <person name="Jahn K."/>
            <person name="Jamilloux V."/>
            <person name="Joet T."/>
            <person name="Labadie K."/>
            <person name="Lan T."/>
            <person name="Leclercq J."/>
            <person name="Lepelley M."/>
            <person name="Leroy T."/>
            <person name="Li L.T."/>
            <person name="Librado P."/>
            <person name="Lopez L."/>
            <person name="Munoz A."/>
            <person name="Noel B."/>
            <person name="Pallavicini A."/>
            <person name="Perrotta G."/>
            <person name="Poncet V."/>
            <person name="Pot D."/>
            <person name="Priyono X."/>
            <person name="Rigoreau M."/>
            <person name="Rouard M."/>
            <person name="Rozas J."/>
            <person name="Tranchant-Dubreuil C."/>
            <person name="VanBuren R."/>
            <person name="Zhang Q."/>
            <person name="Andrade A.C."/>
            <person name="Argout X."/>
            <person name="Bertrand B."/>
            <person name="de Kochko A."/>
            <person name="Graziosi G."/>
            <person name="Henry R.J."/>
            <person name="Jayarama X."/>
            <person name="Ming R."/>
            <person name="Nagai C."/>
            <person name="Rounsley S."/>
            <person name="Sankoff D."/>
            <person name="Giuliano G."/>
            <person name="Albert V.A."/>
            <person name="Wincker P."/>
            <person name="Lashermes P."/>
        </authorList>
    </citation>
    <scope>NUCLEOTIDE SEQUENCE [LARGE SCALE GENOMIC DNA]</scope>
    <source>
        <strain evidence="5">cv. DH200-94</strain>
    </source>
</reference>
<dbReference type="InterPro" id="IPR023410">
    <property type="entry name" value="14-3-3_domain"/>
</dbReference>
<organism evidence="4 5">
    <name type="scientific">Coffea canephora</name>
    <name type="common">Robusta coffee</name>
    <dbReference type="NCBI Taxonomy" id="49390"/>
    <lineage>
        <taxon>Eukaryota</taxon>
        <taxon>Viridiplantae</taxon>
        <taxon>Streptophyta</taxon>
        <taxon>Embryophyta</taxon>
        <taxon>Tracheophyta</taxon>
        <taxon>Spermatophyta</taxon>
        <taxon>Magnoliopsida</taxon>
        <taxon>eudicotyledons</taxon>
        <taxon>Gunneridae</taxon>
        <taxon>Pentapetalae</taxon>
        <taxon>asterids</taxon>
        <taxon>lamiids</taxon>
        <taxon>Gentianales</taxon>
        <taxon>Rubiaceae</taxon>
        <taxon>Ixoroideae</taxon>
        <taxon>Gardenieae complex</taxon>
        <taxon>Bertiereae - Coffeeae clade</taxon>
        <taxon>Coffeeae</taxon>
        <taxon>Coffea</taxon>
    </lineage>
</organism>
<dbReference type="STRING" id="49390.A0A068V6V5"/>